<keyword evidence="5" id="KW-0862">Zinc</keyword>
<evidence type="ECO:0000259" key="6">
    <source>
        <dbReference type="SMART" id="SM00849"/>
    </source>
</evidence>
<evidence type="ECO:0000256" key="5">
    <source>
        <dbReference type="ARBA" id="ARBA00022833"/>
    </source>
</evidence>
<dbReference type="EMBL" id="JACCJZ010000004">
    <property type="protein sequence ID" value="NYZ61489.1"/>
    <property type="molecule type" value="Genomic_DNA"/>
</dbReference>
<reference evidence="7 8" key="1">
    <citation type="submission" date="2020-07" db="EMBL/GenBank/DDBJ databases">
        <title>isolation of Luteimonas sp. SJ-16.</title>
        <authorList>
            <person name="Huang X.-X."/>
            <person name="Xu L."/>
            <person name="Sun J.-Q."/>
        </authorList>
    </citation>
    <scope>NUCLEOTIDE SEQUENCE [LARGE SCALE GENOMIC DNA]</scope>
    <source>
        <strain evidence="7 8">SJ-16</strain>
    </source>
</reference>
<keyword evidence="4 7" id="KW-0378">Hydrolase</keyword>
<dbReference type="InterPro" id="IPR051013">
    <property type="entry name" value="MBL_superfamily_lactonases"/>
</dbReference>
<accession>A0A7Z0TUT0</accession>
<dbReference type="AlphaFoldDB" id="A0A7Z0TUT0"/>
<evidence type="ECO:0000256" key="1">
    <source>
        <dbReference type="ARBA" id="ARBA00001947"/>
    </source>
</evidence>
<sequence>MRSTAGTCNVARPACCSAPAPACRWAARCCGTDVRVQLTLFDVGHCRHCERVTLAGGRWASVTFPSMVALIVHPTEGAILYDTGYAPHFIGATAAFPERAYRWATPAALPQAQRLEVQLAACGLRPSDIRWCLVSHFHADHIAGLRDLPSARFMCMREDLEGMRAMSRLRGLRNGWLPALVPDDFDARVRYAGDGIARALPAPWTTLGEGVDLFGDGSLFAVAMPGHAPRQMGLCLRDAQDRAVLLCADACWSHLTFRERRLPTWPARLVTHDWAAYVRTVERLHALARTAPDVAILPSHCRASLDAYRAATSATMPGGRACASS</sequence>
<dbReference type="Pfam" id="PF00753">
    <property type="entry name" value="Lactamase_B"/>
    <property type="match status" value="1"/>
</dbReference>
<keyword evidence="3" id="KW-0479">Metal-binding</keyword>
<comment type="cofactor">
    <cofactor evidence="1">
        <name>Zn(2+)</name>
        <dbReference type="ChEBI" id="CHEBI:29105"/>
    </cofactor>
</comment>
<protein>
    <submittedName>
        <fullName evidence="7">MBL fold metallo-hydrolase</fullName>
    </submittedName>
</protein>
<feature type="domain" description="Metallo-beta-lactamase" evidence="6">
    <location>
        <begin position="65"/>
        <end position="300"/>
    </location>
</feature>
<organism evidence="7 8">
    <name type="scientific">Luteimonas deserti</name>
    <dbReference type="NCBI Taxonomy" id="2752306"/>
    <lineage>
        <taxon>Bacteria</taxon>
        <taxon>Pseudomonadati</taxon>
        <taxon>Pseudomonadota</taxon>
        <taxon>Gammaproteobacteria</taxon>
        <taxon>Lysobacterales</taxon>
        <taxon>Lysobacteraceae</taxon>
        <taxon>Luteimonas</taxon>
    </lineage>
</organism>
<dbReference type="PANTHER" id="PTHR42978">
    <property type="entry name" value="QUORUM-QUENCHING LACTONASE YTNP-RELATED-RELATED"/>
    <property type="match status" value="1"/>
</dbReference>
<dbReference type="SMART" id="SM00849">
    <property type="entry name" value="Lactamase_B"/>
    <property type="match status" value="1"/>
</dbReference>
<evidence type="ECO:0000313" key="8">
    <source>
        <dbReference type="Proteomes" id="UP000589896"/>
    </source>
</evidence>
<dbReference type="Proteomes" id="UP000589896">
    <property type="component" value="Unassembled WGS sequence"/>
</dbReference>
<dbReference type="Gene3D" id="3.60.15.10">
    <property type="entry name" value="Ribonuclease Z/Hydroxyacylglutathione hydrolase-like"/>
    <property type="match status" value="1"/>
</dbReference>
<evidence type="ECO:0000256" key="2">
    <source>
        <dbReference type="ARBA" id="ARBA00007749"/>
    </source>
</evidence>
<evidence type="ECO:0000313" key="7">
    <source>
        <dbReference type="EMBL" id="NYZ61489.1"/>
    </source>
</evidence>
<evidence type="ECO:0000256" key="3">
    <source>
        <dbReference type="ARBA" id="ARBA00022723"/>
    </source>
</evidence>
<name>A0A7Z0TUT0_9GAMM</name>
<dbReference type="PANTHER" id="PTHR42978:SF2">
    <property type="entry name" value="102 KBASES UNSTABLE REGION: FROM 1 TO 119443"/>
    <property type="match status" value="1"/>
</dbReference>
<gene>
    <name evidence="7" type="ORF">H0E82_01745</name>
</gene>
<comment type="similarity">
    <text evidence="2">Belongs to the metallo-beta-lactamase superfamily.</text>
</comment>
<dbReference type="SUPFAM" id="SSF56281">
    <property type="entry name" value="Metallo-hydrolase/oxidoreductase"/>
    <property type="match status" value="1"/>
</dbReference>
<comment type="caution">
    <text evidence="7">The sequence shown here is derived from an EMBL/GenBank/DDBJ whole genome shotgun (WGS) entry which is preliminary data.</text>
</comment>
<evidence type="ECO:0000256" key="4">
    <source>
        <dbReference type="ARBA" id="ARBA00022801"/>
    </source>
</evidence>
<dbReference type="InterPro" id="IPR036866">
    <property type="entry name" value="RibonucZ/Hydroxyglut_hydro"/>
</dbReference>
<dbReference type="GO" id="GO:0046872">
    <property type="term" value="F:metal ion binding"/>
    <property type="evidence" value="ECO:0007669"/>
    <property type="project" value="UniProtKB-KW"/>
</dbReference>
<keyword evidence="8" id="KW-1185">Reference proteome</keyword>
<dbReference type="InterPro" id="IPR001279">
    <property type="entry name" value="Metallo-B-lactamas"/>
</dbReference>
<proteinExistence type="inferred from homology"/>
<dbReference type="CDD" id="cd07730">
    <property type="entry name" value="metallo-hydrolase-like_MBL-fold"/>
    <property type="match status" value="1"/>
</dbReference>
<dbReference type="GO" id="GO:0016787">
    <property type="term" value="F:hydrolase activity"/>
    <property type="evidence" value="ECO:0007669"/>
    <property type="project" value="UniProtKB-KW"/>
</dbReference>